<dbReference type="Proteomes" id="UP000602745">
    <property type="component" value="Unassembled WGS sequence"/>
</dbReference>
<dbReference type="PIRSF" id="PIRSF017082">
    <property type="entry name" value="YflP"/>
    <property type="match status" value="1"/>
</dbReference>
<keyword evidence="4" id="KW-1185">Reference proteome</keyword>
<dbReference type="Gene3D" id="3.40.190.150">
    <property type="entry name" value="Bordetella uptake gene, domain 1"/>
    <property type="match status" value="1"/>
</dbReference>
<dbReference type="SUPFAM" id="SSF53850">
    <property type="entry name" value="Periplasmic binding protein-like II"/>
    <property type="match status" value="1"/>
</dbReference>
<dbReference type="InterPro" id="IPR042100">
    <property type="entry name" value="Bug_dom1"/>
</dbReference>
<dbReference type="RefSeq" id="WP_188409212.1">
    <property type="nucleotide sequence ID" value="NZ_BMCP01000002.1"/>
</dbReference>
<dbReference type="AlphaFoldDB" id="A0A8J2YH04"/>
<protein>
    <submittedName>
        <fullName evidence="3">C4-dicarboxylate ABC transporter substrate-binding protein</fullName>
    </submittedName>
</protein>
<evidence type="ECO:0000256" key="2">
    <source>
        <dbReference type="SAM" id="SignalP"/>
    </source>
</evidence>
<feature type="signal peptide" evidence="2">
    <location>
        <begin position="1"/>
        <end position="27"/>
    </location>
</feature>
<proteinExistence type="inferred from homology"/>
<dbReference type="EMBL" id="BMCP01000002">
    <property type="protein sequence ID" value="GGE39226.1"/>
    <property type="molecule type" value="Genomic_DNA"/>
</dbReference>
<comment type="caution">
    <text evidence="3">The sequence shown here is derived from an EMBL/GenBank/DDBJ whole genome shotgun (WGS) entry which is preliminary data.</text>
</comment>
<reference evidence="3" key="1">
    <citation type="journal article" date="2014" name="Int. J. Syst. Evol. Microbiol.">
        <title>Complete genome sequence of Corynebacterium casei LMG S-19264T (=DSM 44701T), isolated from a smear-ripened cheese.</title>
        <authorList>
            <consortium name="US DOE Joint Genome Institute (JGI-PGF)"/>
            <person name="Walter F."/>
            <person name="Albersmeier A."/>
            <person name="Kalinowski J."/>
            <person name="Ruckert C."/>
        </authorList>
    </citation>
    <scope>NUCLEOTIDE SEQUENCE</scope>
    <source>
        <strain evidence="3">CCM 7684</strain>
    </source>
</reference>
<name>A0A8J2YH04_9RHOB</name>
<keyword evidence="2" id="KW-0732">Signal</keyword>
<evidence type="ECO:0000313" key="4">
    <source>
        <dbReference type="Proteomes" id="UP000602745"/>
    </source>
</evidence>
<evidence type="ECO:0000256" key="1">
    <source>
        <dbReference type="ARBA" id="ARBA00006987"/>
    </source>
</evidence>
<dbReference type="Pfam" id="PF03401">
    <property type="entry name" value="TctC"/>
    <property type="match status" value="1"/>
</dbReference>
<sequence length="323" mass="33668">MDRRSFLLTAAAFGAAGLLPGVSPAFAQDIQQLQMFVPAAPGGGWDQTARTMDQVLRKEKLIGGAQITNVGGAGGTVGLPQFVNQWKGRDNALMVGGMVMVGSIIANRSANDLSQVTPIARLTGEFEALVVPAASPFKTTQDFLDALKADPTKVPVAGGSAGGSDHILFGLIAKAVGVKATSLSYVPFAGGGEALASLLGNQVAGGISGYGEFAEQVKAGGLRVLAISSDSRQPGIDAPTLKEAGVDVELFNWRGVFAPPGITDENKSAMIKLMETMSASEAWQAECKNRGWTPILMTGDDYDRFLKEDTARIEAILKDLGLA</sequence>
<dbReference type="CDD" id="cd07012">
    <property type="entry name" value="PBP2_Bug_TTT"/>
    <property type="match status" value="1"/>
</dbReference>
<dbReference type="PANTHER" id="PTHR42928">
    <property type="entry name" value="TRICARBOXYLATE-BINDING PROTEIN"/>
    <property type="match status" value="1"/>
</dbReference>
<dbReference type="PROSITE" id="PS51318">
    <property type="entry name" value="TAT"/>
    <property type="match status" value="1"/>
</dbReference>
<evidence type="ECO:0000313" key="3">
    <source>
        <dbReference type="EMBL" id="GGE39226.1"/>
    </source>
</evidence>
<comment type="similarity">
    <text evidence="1">Belongs to the UPF0065 (bug) family.</text>
</comment>
<feature type="chain" id="PRO_5035260751" evidence="2">
    <location>
        <begin position="28"/>
        <end position="323"/>
    </location>
</feature>
<dbReference type="PANTHER" id="PTHR42928:SF3">
    <property type="entry name" value="UPF0065 PROTEIN YFLP"/>
    <property type="match status" value="1"/>
</dbReference>
<reference evidence="3" key="2">
    <citation type="submission" date="2020-09" db="EMBL/GenBank/DDBJ databases">
        <authorList>
            <person name="Sun Q."/>
            <person name="Sedlacek I."/>
        </authorList>
    </citation>
    <scope>NUCLEOTIDE SEQUENCE</scope>
    <source>
        <strain evidence="3">CCM 7684</strain>
    </source>
</reference>
<dbReference type="Gene3D" id="3.40.190.10">
    <property type="entry name" value="Periplasmic binding protein-like II"/>
    <property type="match status" value="1"/>
</dbReference>
<accession>A0A8J2YH04</accession>
<gene>
    <name evidence="3" type="ORF">GCM10007276_15670</name>
</gene>
<dbReference type="InterPro" id="IPR005064">
    <property type="entry name" value="BUG"/>
</dbReference>
<organism evidence="3 4">
    <name type="scientific">Agaricicola taiwanensis</name>
    <dbReference type="NCBI Taxonomy" id="591372"/>
    <lineage>
        <taxon>Bacteria</taxon>
        <taxon>Pseudomonadati</taxon>
        <taxon>Pseudomonadota</taxon>
        <taxon>Alphaproteobacteria</taxon>
        <taxon>Rhodobacterales</taxon>
        <taxon>Paracoccaceae</taxon>
        <taxon>Agaricicola</taxon>
    </lineage>
</organism>
<dbReference type="InterPro" id="IPR006311">
    <property type="entry name" value="TAT_signal"/>
</dbReference>